<dbReference type="OMA" id="SHSCAVA"/>
<evidence type="ECO:0000256" key="7">
    <source>
        <dbReference type="ARBA" id="ARBA00044228"/>
    </source>
</evidence>
<dbReference type="Proteomes" id="UP000193685">
    <property type="component" value="Unassembled WGS sequence"/>
</dbReference>
<accession>A0A1Y2FUJ8</accession>
<keyword evidence="5" id="KW-0648">Protein biosynthesis</keyword>
<name>A0A1Y2FUJ8_PROLT</name>
<evidence type="ECO:0000256" key="9">
    <source>
        <dbReference type="RuleBase" id="RU003814"/>
    </source>
</evidence>
<dbReference type="Gene3D" id="3.40.50.10470">
    <property type="entry name" value="Translation initiation factor eif-2b, domain 2"/>
    <property type="match status" value="1"/>
</dbReference>
<evidence type="ECO:0000256" key="2">
    <source>
        <dbReference type="ARBA" id="ARBA00007251"/>
    </source>
</evidence>
<dbReference type="GO" id="GO:0005829">
    <property type="term" value="C:cytosol"/>
    <property type="evidence" value="ECO:0007669"/>
    <property type="project" value="UniProtKB-SubCell"/>
</dbReference>
<keyword evidence="11" id="KW-1185">Reference proteome</keyword>
<comment type="subunit">
    <text evidence="8">Component of the translation initiation factor 2B (eIF2B) complex which is a heterodecamer of two sets of five different subunits: alpha, beta, gamma, delta and epsilon. Subunits alpha, beta and delta comprise a regulatory subcomplex and subunits epsilon and gamma comprise a catalytic subcomplex. Within the complex, the hexameric regulatory complex resides at the center, with the two heterodimeric catalytic subcomplexes bound on opposite sides.</text>
</comment>
<dbReference type="SUPFAM" id="SSF100950">
    <property type="entry name" value="NagB/RpiA/CoA transferase-like"/>
    <property type="match status" value="1"/>
</dbReference>
<dbReference type="InterPro" id="IPR042529">
    <property type="entry name" value="IF_2B-like_C"/>
</dbReference>
<dbReference type="FunFam" id="3.40.50.10470:FF:000008">
    <property type="entry name" value="Translation initiation factor 2B, beta subunit"/>
    <property type="match status" value="1"/>
</dbReference>
<evidence type="ECO:0000256" key="8">
    <source>
        <dbReference type="ARBA" id="ARBA00046432"/>
    </source>
</evidence>
<gene>
    <name evidence="10" type="ORF">BCR37DRAFT_375569</name>
</gene>
<evidence type="ECO:0000256" key="5">
    <source>
        <dbReference type="ARBA" id="ARBA00022917"/>
    </source>
</evidence>
<sequence>MNVETVVARLRRRQLVGSYAVASETALLLRQVVSTFRWQHIDQLIDHVRDVGSRLVTAQPRECASGNIVRQVLKMIREEHAAAVSERRQEAESEAMADSMTSLESGLRATSILDQPVQSSILNLLGRPAHHPAAMRARAGSKAAKDKASMPGPIDLKPALIAGIQIIMDDLKKIYKDISEKALDYIHASEVILTHGASRTVLAFLKAAAEKRTFTVIVTESYPNDVSHAHKMAAELGKAGLRVILVPDTAVFGIMSGVSKVFLGTHAVLQNGGLLAAAGANLVARAAKAHATPVVVVTGLYKLTPHYPYDLEGMIEVVSPEAVLPYKFGKLVDTVEVVNPYYDYVAPELVDLYVTNLGGHPPTFLNRIMVENYDTEDYDLSSKRQEEVFV</sequence>
<dbReference type="InterPro" id="IPR000649">
    <property type="entry name" value="IF-2B-related"/>
</dbReference>
<keyword evidence="3" id="KW-0963">Cytoplasm</keyword>
<dbReference type="GO" id="GO:0005851">
    <property type="term" value="C:eukaryotic translation initiation factor 2B complex"/>
    <property type="evidence" value="ECO:0007669"/>
    <property type="project" value="TreeGrafter"/>
</dbReference>
<dbReference type="RefSeq" id="XP_040728185.1">
    <property type="nucleotide sequence ID" value="XM_040868408.1"/>
</dbReference>
<evidence type="ECO:0000256" key="1">
    <source>
        <dbReference type="ARBA" id="ARBA00004514"/>
    </source>
</evidence>
<protein>
    <recommendedName>
        <fullName evidence="6">Translation initiation factor eIF2B subunit beta</fullName>
    </recommendedName>
    <alternativeName>
        <fullName evidence="7">eIF2B GDP-GTP exchange factor subunit beta</fullName>
    </alternativeName>
</protein>
<dbReference type="GO" id="GO:0003743">
    <property type="term" value="F:translation initiation factor activity"/>
    <property type="evidence" value="ECO:0007669"/>
    <property type="project" value="UniProtKB-KW"/>
</dbReference>
<dbReference type="OrthoDB" id="269919at2759"/>
<evidence type="ECO:0000313" key="11">
    <source>
        <dbReference type="Proteomes" id="UP000193685"/>
    </source>
</evidence>
<evidence type="ECO:0000256" key="6">
    <source>
        <dbReference type="ARBA" id="ARBA00044122"/>
    </source>
</evidence>
<dbReference type="InterPro" id="IPR051855">
    <property type="entry name" value="eIF2B_beta_subunit"/>
</dbReference>
<dbReference type="GeneID" id="63785007"/>
<dbReference type="AlphaFoldDB" id="A0A1Y2FUJ8"/>
<organism evidence="10 11">
    <name type="scientific">Protomyces lactucae-debilis</name>
    <dbReference type="NCBI Taxonomy" id="2754530"/>
    <lineage>
        <taxon>Eukaryota</taxon>
        <taxon>Fungi</taxon>
        <taxon>Dikarya</taxon>
        <taxon>Ascomycota</taxon>
        <taxon>Taphrinomycotina</taxon>
        <taxon>Taphrinomycetes</taxon>
        <taxon>Taphrinales</taxon>
        <taxon>Protomycetaceae</taxon>
        <taxon>Protomyces</taxon>
    </lineage>
</organism>
<evidence type="ECO:0000256" key="4">
    <source>
        <dbReference type="ARBA" id="ARBA00022540"/>
    </source>
</evidence>
<comment type="similarity">
    <text evidence="2 9">Belongs to the eIF-2B alpha/beta/delta subunits family.</text>
</comment>
<dbReference type="InterPro" id="IPR037171">
    <property type="entry name" value="NagB/RpiA_transferase-like"/>
</dbReference>
<dbReference type="STRING" id="56484.A0A1Y2FUJ8"/>
<dbReference type="EMBL" id="MCFI01000001">
    <property type="protein sequence ID" value="ORY87690.1"/>
    <property type="molecule type" value="Genomic_DNA"/>
</dbReference>
<comment type="caution">
    <text evidence="10">The sequence shown here is derived from an EMBL/GenBank/DDBJ whole genome shotgun (WGS) entry which is preliminary data.</text>
</comment>
<keyword evidence="4 10" id="KW-0396">Initiation factor</keyword>
<dbReference type="PANTHER" id="PTHR45859">
    <property type="entry name" value="TRANSLATION INITIATION FACTOR EIF-2B SUBUNIT BETA"/>
    <property type="match status" value="1"/>
</dbReference>
<evidence type="ECO:0000313" key="10">
    <source>
        <dbReference type="EMBL" id="ORY87690.1"/>
    </source>
</evidence>
<proteinExistence type="inferred from homology"/>
<reference evidence="10 11" key="1">
    <citation type="submission" date="2016-07" db="EMBL/GenBank/DDBJ databases">
        <title>Pervasive Adenine N6-methylation of Active Genes in Fungi.</title>
        <authorList>
            <consortium name="DOE Joint Genome Institute"/>
            <person name="Mondo S.J."/>
            <person name="Dannebaum R.O."/>
            <person name="Kuo R.C."/>
            <person name="Labutti K."/>
            <person name="Haridas S."/>
            <person name="Kuo A."/>
            <person name="Salamov A."/>
            <person name="Ahrendt S.R."/>
            <person name="Lipzen A."/>
            <person name="Sullivan W."/>
            <person name="Andreopoulos W.B."/>
            <person name="Clum A."/>
            <person name="Lindquist E."/>
            <person name="Daum C."/>
            <person name="Ramamoorthy G.K."/>
            <person name="Gryganskyi A."/>
            <person name="Culley D."/>
            <person name="Magnuson J.K."/>
            <person name="James T.Y."/>
            <person name="O'Malley M.A."/>
            <person name="Stajich J.E."/>
            <person name="Spatafora J.W."/>
            <person name="Visel A."/>
            <person name="Grigoriev I.V."/>
        </authorList>
    </citation>
    <scope>NUCLEOTIDE SEQUENCE [LARGE SCALE GENOMIC DNA]</scope>
    <source>
        <strain evidence="10 11">12-1054</strain>
    </source>
</reference>
<dbReference type="PANTHER" id="PTHR45859:SF1">
    <property type="entry name" value="TRANSLATION INITIATION FACTOR EIF-2B SUBUNIT BETA"/>
    <property type="match status" value="1"/>
</dbReference>
<comment type="subcellular location">
    <subcellularLocation>
        <location evidence="1">Cytoplasm</location>
        <location evidence="1">Cytosol</location>
    </subcellularLocation>
</comment>
<dbReference type="Pfam" id="PF01008">
    <property type="entry name" value="IF-2B"/>
    <property type="match status" value="1"/>
</dbReference>
<evidence type="ECO:0000256" key="3">
    <source>
        <dbReference type="ARBA" id="ARBA00022490"/>
    </source>
</evidence>
<dbReference type="GO" id="GO:0005085">
    <property type="term" value="F:guanyl-nucleotide exchange factor activity"/>
    <property type="evidence" value="ECO:0007669"/>
    <property type="project" value="TreeGrafter"/>
</dbReference>